<sequence>QNLPTDPAALRERLAEIHRRRLTLLGALLGTKLVRPLTPTEEAAISLAIHETTGHTHAASTLTDPTLPQVWAALRDPTAPPGPAPRFGPDQGCHRALQH</sequence>
<keyword evidence="3" id="KW-1185">Reference proteome</keyword>
<comment type="caution">
    <text evidence="2">The sequence shown here is derived from an EMBL/GenBank/DDBJ whole genome shotgun (WGS) entry which is preliminary data.</text>
</comment>
<feature type="region of interest" description="Disordered" evidence="1">
    <location>
        <begin position="75"/>
        <end position="99"/>
    </location>
</feature>
<evidence type="ECO:0000313" key="3">
    <source>
        <dbReference type="Proteomes" id="UP000677913"/>
    </source>
</evidence>
<evidence type="ECO:0000256" key="1">
    <source>
        <dbReference type="SAM" id="MobiDB-lite"/>
    </source>
</evidence>
<proteinExistence type="predicted"/>
<reference evidence="2" key="1">
    <citation type="submission" date="2021-04" db="EMBL/GenBank/DDBJ databases">
        <title>Genome based classification of Actinospica acidithermotolerans sp. nov., an actinobacterium isolated from an Indonesian hot spring.</title>
        <authorList>
            <person name="Kusuma A.B."/>
            <person name="Putra K.E."/>
            <person name="Nafisah S."/>
            <person name="Loh J."/>
            <person name="Nouioui I."/>
            <person name="Goodfellow M."/>
        </authorList>
    </citation>
    <scope>NUCLEOTIDE SEQUENCE</scope>
    <source>
        <strain evidence="2">DSM 45618</strain>
    </source>
</reference>
<gene>
    <name evidence="2" type="ORF">KGA66_26365</name>
</gene>
<feature type="non-terminal residue" evidence="2">
    <location>
        <position position="1"/>
    </location>
</feature>
<accession>A0A8J7WTR3</accession>
<dbReference type="EMBL" id="JAGSXH010000167">
    <property type="protein sequence ID" value="MBS2966590.1"/>
    <property type="molecule type" value="Genomic_DNA"/>
</dbReference>
<organism evidence="2 3">
    <name type="scientific">Actinocrinis puniceicyclus</name>
    <dbReference type="NCBI Taxonomy" id="977794"/>
    <lineage>
        <taxon>Bacteria</taxon>
        <taxon>Bacillati</taxon>
        <taxon>Actinomycetota</taxon>
        <taxon>Actinomycetes</taxon>
        <taxon>Catenulisporales</taxon>
        <taxon>Actinospicaceae</taxon>
        <taxon>Actinocrinis</taxon>
    </lineage>
</organism>
<name>A0A8J7WTR3_9ACTN</name>
<protein>
    <submittedName>
        <fullName evidence="2">Uncharacterized protein</fullName>
    </submittedName>
</protein>
<dbReference type="AlphaFoldDB" id="A0A8J7WTR3"/>
<dbReference type="Proteomes" id="UP000677913">
    <property type="component" value="Unassembled WGS sequence"/>
</dbReference>
<evidence type="ECO:0000313" key="2">
    <source>
        <dbReference type="EMBL" id="MBS2966590.1"/>
    </source>
</evidence>